<evidence type="ECO:0000313" key="2">
    <source>
        <dbReference type="Proteomes" id="UP001166585"/>
    </source>
</evidence>
<dbReference type="InterPro" id="IPR036286">
    <property type="entry name" value="LexA/Signal_pep-like_sf"/>
</dbReference>
<dbReference type="SUPFAM" id="SSF47413">
    <property type="entry name" value="lambda repressor-like DNA-binding domains"/>
    <property type="match status" value="1"/>
</dbReference>
<dbReference type="EMBL" id="JAHCQH010000014">
    <property type="protein sequence ID" value="MBS9476206.1"/>
    <property type="molecule type" value="Genomic_DNA"/>
</dbReference>
<dbReference type="Gene3D" id="2.10.109.10">
    <property type="entry name" value="Umud Fragment, subunit A"/>
    <property type="match status" value="1"/>
</dbReference>
<dbReference type="Proteomes" id="UP001166585">
    <property type="component" value="Unassembled WGS sequence"/>
</dbReference>
<comment type="caution">
    <text evidence="1">The sequence shown here is derived from an EMBL/GenBank/DDBJ whole genome shotgun (WGS) entry which is preliminary data.</text>
</comment>
<accession>A0ABS5R5P1</accession>
<evidence type="ECO:0000313" key="1">
    <source>
        <dbReference type="EMBL" id="MBS9476206.1"/>
    </source>
</evidence>
<proteinExistence type="predicted"/>
<name>A0ABS5R5P1_9HYPH</name>
<dbReference type="InterPro" id="IPR010982">
    <property type="entry name" value="Lambda_DNA-bd_dom_sf"/>
</dbReference>
<dbReference type="RefSeq" id="WP_213754065.1">
    <property type="nucleotide sequence ID" value="NZ_JAHCQH010000014.1"/>
</dbReference>
<sequence>MSIDLDWIVAGLAKPGKTKGGLAAALGRSASAVTAMLAGQRQLKAREIPVIAAYLEVDPPGAQGDLIKVPSQSLVPVRVQGAVEAGSWREVDAFDDVQDEMTYDTRDLEFPHARLMANDIAGDSMNDLKPRPILPGDRVISVVFEDLRGRVPLRDGMVLIIEQRTAGGDMRERSIKQLELFEDHYEFHPRSTNAKHKPIVVDRDFTADDGRTVEVIGLVRKVMNTIPIS</sequence>
<organism evidence="1 2">
    <name type="scientific">Ancylobacter radicis</name>
    <dbReference type="NCBI Taxonomy" id="2836179"/>
    <lineage>
        <taxon>Bacteria</taxon>
        <taxon>Pseudomonadati</taxon>
        <taxon>Pseudomonadota</taxon>
        <taxon>Alphaproteobacteria</taxon>
        <taxon>Hyphomicrobiales</taxon>
        <taxon>Xanthobacteraceae</taxon>
        <taxon>Ancylobacter</taxon>
    </lineage>
</organism>
<protein>
    <submittedName>
        <fullName evidence="1">Peptidase S24</fullName>
    </submittedName>
</protein>
<keyword evidence="2" id="KW-1185">Reference proteome</keyword>
<gene>
    <name evidence="1" type="ORF">KIP89_03710</name>
</gene>
<dbReference type="SUPFAM" id="SSF51306">
    <property type="entry name" value="LexA/Signal peptidase"/>
    <property type="match status" value="1"/>
</dbReference>
<reference evidence="1" key="1">
    <citation type="submission" date="2021-05" db="EMBL/GenBank/DDBJ databases">
        <authorList>
            <person name="Sun Q."/>
            <person name="Inoue M."/>
        </authorList>
    </citation>
    <scope>NUCLEOTIDE SEQUENCE</scope>
    <source>
        <strain evidence="1">VKM B-3255</strain>
    </source>
</reference>